<organism evidence="1 2">
    <name type="scientific">Dentiscutata erythropus</name>
    <dbReference type="NCBI Taxonomy" id="1348616"/>
    <lineage>
        <taxon>Eukaryota</taxon>
        <taxon>Fungi</taxon>
        <taxon>Fungi incertae sedis</taxon>
        <taxon>Mucoromycota</taxon>
        <taxon>Glomeromycotina</taxon>
        <taxon>Glomeromycetes</taxon>
        <taxon>Diversisporales</taxon>
        <taxon>Gigasporaceae</taxon>
        <taxon>Dentiscutata</taxon>
    </lineage>
</organism>
<gene>
    <name evidence="1" type="ORF">DERYTH_LOCUS12255</name>
</gene>
<evidence type="ECO:0000313" key="2">
    <source>
        <dbReference type="Proteomes" id="UP000789405"/>
    </source>
</evidence>
<accession>A0A9N9ET62</accession>
<name>A0A9N9ET62_9GLOM</name>
<proteinExistence type="predicted"/>
<comment type="caution">
    <text evidence="1">The sequence shown here is derived from an EMBL/GenBank/DDBJ whole genome shotgun (WGS) entry which is preliminary data.</text>
</comment>
<dbReference type="AlphaFoldDB" id="A0A9N9ET62"/>
<sequence length="50" mass="5611">MAGYDQVRPGFDAVRLGYDKESLFIAIIGCDNDFSDSDLRKVVSRNLVIM</sequence>
<dbReference type="EMBL" id="CAJVPY010007940">
    <property type="protein sequence ID" value="CAG8689111.1"/>
    <property type="molecule type" value="Genomic_DNA"/>
</dbReference>
<dbReference type="Proteomes" id="UP000789405">
    <property type="component" value="Unassembled WGS sequence"/>
</dbReference>
<protein>
    <submittedName>
        <fullName evidence="1">8466_t:CDS:1</fullName>
    </submittedName>
</protein>
<keyword evidence="2" id="KW-1185">Reference proteome</keyword>
<evidence type="ECO:0000313" key="1">
    <source>
        <dbReference type="EMBL" id="CAG8689111.1"/>
    </source>
</evidence>
<reference evidence="1" key="1">
    <citation type="submission" date="2021-06" db="EMBL/GenBank/DDBJ databases">
        <authorList>
            <person name="Kallberg Y."/>
            <person name="Tangrot J."/>
            <person name="Rosling A."/>
        </authorList>
    </citation>
    <scope>NUCLEOTIDE SEQUENCE</scope>
    <source>
        <strain evidence="1">MA453B</strain>
    </source>
</reference>